<feature type="domain" description="Carbohydrate kinase FGGY N-terminal" evidence="5">
    <location>
        <begin position="4"/>
        <end position="243"/>
    </location>
</feature>
<dbReference type="Pfam" id="PF00370">
    <property type="entry name" value="FGGY_N"/>
    <property type="match status" value="1"/>
</dbReference>
<dbReference type="InterPro" id="IPR050406">
    <property type="entry name" value="FGGY_Carb_Kinase"/>
</dbReference>
<dbReference type="PANTHER" id="PTHR43095">
    <property type="entry name" value="SUGAR KINASE"/>
    <property type="match status" value="1"/>
</dbReference>
<dbReference type="SUPFAM" id="SSF53067">
    <property type="entry name" value="Actin-like ATPase domain"/>
    <property type="match status" value="2"/>
</dbReference>
<dbReference type="Pfam" id="PF02782">
    <property type="entry name" value="FGGY_C"/>
    <property type="match status" value="1"/>
</dbReference>
<reference evidence="7 8" key="1">
    <citation type="submission" date="2019-12" db="EMBL/GenBank/DDBJ databases">
        <title>Roseobacter cerasinus sp. nov., isolated from seawater around aquaculture.</title>
        <authorList>
            <person name="Muramatsu S."/>
            <person name="Takabe Y."/>
            <person name="Mori K."/>
            <person name="Takaichi S."/>
            <person name="Hanada S."/>
        </authorList>
    </citation>
    <scope>NUCLEOTIDE SEQUENCE [LARGE SCALE GENOMIC DNA]</scope>
    <source>
        <strain evidence="7 8">AI77</strain>
    </source>
</reference>
<dbReference type="GO" id="GO:0016773">
    <property type="term" value="F:phosphotransferase activity, alcohol group as acceptor"/>
    <property type="evidence" value="ECO:0007669"/>
    <property type="project" value="InterPro"/>
</dbReference>
<dbReference type="CDD" id="cd07802">
    <property type="entry name" value="ASKHA_NBD_FGGY_EcLyxK-like"/>
    <property type="match status" value="1"/>
</dbReference>
<evidence type="ECO:0000256" key="4">
    <source>
        <dbReference type="RuleBase" id="RU003733"/>
    </source>
</evidence>
<comment type="caution">
    <text evidence="7">The sequence shown here is derived from an EMBL/GenBank/DDBJ whole genome shotgun (WGS) entry which is preliminary data.</text>
</comment>
<dbReference type="PIRSF" id="PIRSF000538">
    <property type="entry name" value="GlpK"/>
    <property type="match status" value="1"/>
</dbReference>
<evidence type="ECO:0000259" key="6">
    <source>
        <dbReference type="Pfam" id="PF02782"/>
    </source>
</evidence>
<dbReference type="Gene3D" id="3.30.420.40">
    <property type="match status" value="2"/>
</dbReference>
<evidence type="ECO:0000256" key="3">
    <source>
        <dbReference type="ARBA" id="ARBA00022777"/>
    </source>
</evidence>
<comment type="similarity">
    <text evidence="1 4">Belongs to the FGGY kinase family.</text>
</comment>
<organism evidence="7 8">
    <name type="scientific">Roseobacter cerasinus</name>
    <dbReference type="NCBI Taxonomy" id="2602289"/>
    <lineage>
        <taxon>Bacteria</taxon>
        <taxon>Pseudomonadati</taxon>
        <taxon>Pseudomonadota</taxon>
        <taxon>Alphaproteobacteria</taxon>
        <taxon>Rhodobacterales</taxon>
        <taxon>Roseobacteraceae</taxon>
        <taxon>Roseobacter</taxon>
    </lineage>
</organism>
<accession>A0A640VU82</accession>
<dbReference type="InterPro" id="IPR000577">
    <property type="entry name" value="Carb_kinase_FGGY"/>
</dbReference>
<name>A0A640VU82_9RHOB</name>
<keyword evidence="2 4" id="KW-0808">Transferase</keyword>
<keyword evidence="3 4" id="KW-0418">Kinase</keyword>
<evidence type="ECO:0000256" key="1">
    <source>
        <dbReference type="ARBA" id="ARBA00009156"/>
    </source>
</evidence>
<dbReference type="InterPro" id="IPR018485">
    <property type="entry name" value="FGGY_C"/>
</dbReference>
<dbReference type="GO" id="GO:0016301">
    <property type="term" value="F:kinase activity"/>
    <property type="evidence" value="ECO:0007669"/>
    <property type="project" value="UniProtKB-KW"/>
</dbReference>
<gene>
    <name evidence="7" type="ORF">So717_29650</name>
</gene>
<dbReference type="PANTHER" id="PTHR43095:SF5">
    <property type="entry name" value="XYLULOSE KINASE"/>
    <property type="match status" value="1"/>
</dbReference>
<dbReference type="AlphaFoldDB" id="A0A640VU82"/>
<dbReference type="EMBL" id="BLIV01000005">
    <property type="protein sequence ID" value="GFE51212.1"/>
    <property type="molecule type" value="Genomic_DNA"/>
</dbReference>
<dbReference type="PROSITE" id="PS00445">
    <property type="entry name" value="FGGY_KINASES_2"/>
    <property type="match status" value="1"/>
</dbReference>
<dbReference type="InterPro" id="IPR018484">
    <property type="entry name" value="FGGY_N"/>
</dbReference>
<dbReference type="OrthoDB" id="9805576at2"/>
<keyword evidence="8" id="KW-1185">Reference proteome</keyword>
<dbReference type="RefSeq" id="WP_159978682.1">
    <property type="nucleotide sequence ID" value="NZ_BLIV01000005.1"/>
</dbReference>
<evidence type="ECO:0000256" key="2">
    <source>
        <dbReference type="ARBA" id="ARBA00022679"/>
    </source>
</evidence>
<sequence>MSKLWLGLDVGTTSIKAAAYTPKGGQVAIADAASNVTQRADGGSEQDMEEIAETVRNVLREATKQCAGHEIAALGVAAQGDGIWCVAEDGSPAGPAMLWNDTRTASDLASLDETALTTIDRGCHTALWSGTSGMLWRWIRANRPDMAARTAHAVTCADWIAYQLTGHMATDFSDASIPFLDFATQTYSEAQLAALECSDLASKLQVPRRADTGLGSITAKAGADTGLPVGIPVSVGTLDLGAMIVGMGMDTPGQTMMILGTTAVVNILTDQVTPRDTPLAASVLHPTSDAVIRVLAPTTGAAAFDWFAGLHPQSLGGATAGEVADRLNLLVEKVPPGANGVTFLPYLNGERAPFVAPDIRGAFHGLSATTTTGDMGRAVMEGAVLSLRHCFMAEGGLPRAPVQLTGGGAKNPVWCQIIADVMGQPVLVSAAADHGLWGAAALGAAAAGLGDAVKLAAARADVFDTYTPQNHAAYERVFERYTTISQHQQALQVALSALPKDPS</sequence>
<feature type="domain" description="Carbohydrate kinase FGGY C-terminal" evidence="6">
    <location>
        <begin position="256"/>
        <end position="447"/>
    </location>
</feature>
<protein>
    <submittedName>
        <fullName evidence="7">Carbohydrate kinase</fullName>
    </submittedName>
</protein>
<evidence type="ECO:0000313" key="7">
    <source>
        <dbReference type="EMBL" id="GFE51212.1"/>
    </source>
</evidence>
<evidence type="ECO:0000313" key="8">
    <source>
        <dbReference type="Proteomes" id="UP000436522"/>
    </source>
</evidence>
<dbReference type="GO" id="GO:0005975">
    <property type="term" value="P:carbohydrate metabolic process"/>
    <property type="evidence" value="ECO:0007669"/>
    <property type="project" value="InterPro"/>
</dbReference>
<proteinExistence type="inferred from homology"/>
<dbReference type="InterPro" id="IPR018483">
    <property type="entry name" value="Carb_kinase_FGGY_CS"/>
</dbReference>
<dbReference type="InterPro" id="IPR043129">
    <property type="entry name" value="ATPase_NBD"/>
</dbReference>
<evidence type="ECO:0000259" key="5">
    <source>
        <dbReference type="Pfam" id="PF00370"/>
    </source>
</evidence>
<dbReference type="Proteomes" id="UP000436522">
    <property type="component" value="Unassembled WGS sequence"/>
</dbReference>